<keyword evidence="3" id="KW-1185">Reference proteome</keyword>
<protein>
    <submittedName>
        <fullName evidence="2">Uncharacterized protein</fullName>
    </submittedName>
</protein>
<dbReference type="RefSeq" id="WP_080915012.1">
    <property type="nucleotide sequence ID" value="NZ_CP020472.1"/>
</dbReference>
<proteinExistence type="predicted"/>
<keyword evidence="1" id="KW-0472">Membrane</keyword>
<accession>A0ABN4YG03</accession>
<reference evidence="2 3" key="1">
    <citation type="submission" date="2017-03" db="EMBL/GenBank/DDBJ databases">
        <title>Genome sequencing of Shewanella japonica KCTC 22435.</title>
        <authorList>
            <person name="Kim K.M."/>
        </authorList>
    </citation>
    <scope>NUCLEOTIDE SEQUENCE [LARGE SCALE GENOMIC DNA]</scope>
    <source>
        <strain evidence="2 3">KCTC 22435</strain>
    </source>
</reference>
<feature type="transmembrane region" description="Helical" evidence="1">
    <location>
        <begin position="7"/>
        <end position="26"/>
    </location>
</feature>
<organism evidence="2 3">
    <name type="scientific">Shewanella japonica</name>
    <dbReference type="NCBI Taxonomy" id="93973"/>
    <lineage>
        <taxon>Bacteria</taxon>
        <taxon>Pseudomonadati</taxon>
        <taxon>Pseudomonadota</taxon>
        <taxon>Gammaproteobacteria</taxon>
        <taxon>Alteromonadales</taxon>
        <taxon>Shewanellaceae</taxon>
        <taxon>Shewanella</taxon>
    </lineage>
</organism>
<evidence type="ECO:0000313" key="2">
    <source>
        <dbReference type="EMBL" id="ARD21220.1"/>
    </source>
</evidence>
<evidence type="ECO:0000313" key="3">
    <source>
        <dbReference type="Proteomes" id="UP000191820"/>
    </source>
</evidence>
<dbReference type="Proteomes" id="UP000191820">
    <property type="component" value="Chromosome"/>
</dbReference>
<feature type="transmembrane region" description="Helical" evidence="1">
    <location>
        <begin position="38"/>
        <end position="60"/>
    </location>
</feature>
<name>A0ABN4YG03_9GAMM</name>
<keyword evidence="1" id="KW-1133">Transmembrane helix</keyword>
<sequence length="66" mass="7242">MTISVELLATVLLPFMMLFGVLAYYLGKRKTTTPVITAILGALSGIFPPLGIIFLMLLTLKNDKEK</sequence>
<gene>
    <name evidence="2" type="ORF">SJ2017_0889</name>
</gene>
<keyword evidence="1" id="KW-0812">Transmembrane</keyword>
<dbReference type="EMBL" id="CP020472">
    <property type="protein sequence ID" value="ARD21220.1"/>
    <property type="molecule type" value="Genomic_DNA"/>
</dbReference>
<evidence type="ECO:0000256" key="1">
    <source>
        <dbReference type="SAM" id="Phobius"/>
    </source>
</evidence>